<dbReference type="InterPro" id="IPR001789">
    <property type="entry name" value="Sig_transdc_resp-reg_receiver"/>
</dbReference>
<evidence type="ECO:0000256" key="18">
    <source>
        <dbReference type="SAM" id="Coils"/>
    </source>
</evidence>
<gene>
    <name evidence="23" type="ORF">PL9214500508</name>
</gene>
<keyword evidence="24" id="KW-1185">Reference proteome</keyword>
<dbReference type="SMART" id="SM00448">
    <property type="entry name" value="REC"/>
    <property type="match status" value="1"/>
</dbReference>
<keyword evidence="12 19" id="KW-1133">Transmembrane helix</keyword>
<feature type="coiled-coil region" evidence="18">
    <location>
        <begin position="419"/>
        <end position="453"/>
    </location>
</feature>
<dbReference type="SUPFAM" id="SSF158472">
    <property type="entry name" value="HAMP domain-like"/>
    <property type="match status" value="1"/>
</dbReference>
<keyword evidence="6 17" id="KW-0597">Phosphoprotein</keyword>
<keyword evidence="15" id="KW-0131">Cell cycle</keyword>
<dbReference type="GO" id="GO:0005524">
    <property type="term" value="F:ATP binding"/>
    <property type="evidence" value="ECO:0007669"/>
    <property type="project" value="UniProtKB-KW"/>
</dbReference>
<dbReference type="Gene3D" id="3.30.565.10">
    <property type="entry name" value="Histidine kinase-like ATPase, C-terminal domain"/>
    <property type="match status" value="1"/>
</dbReference>
<dbReference type="GO" id="GO:0016787">
    <property type="term" value="F:hydrolase activity"/>
    <property type="evidence" value="ECO:0007669"/>
    <property type="project" value="UniProtKB-KW"/>
</dbReference>
<evidence type="ECO:0000256" key="8">
    <source>
        <dbReference type="ARBA" id="ARBA00022692"/>
    </source>
</evidence>
<dbReference type="InterPro" id="IPR005467">
    <property type="entry name" value="His_kinase_dom"/>
</dbReference>
<evidence type="ECO:0000256" key="19">
    <source>
        <dbReference type="SAM" id="Phobius"/>
    </source>
</evidence>
<dbReference type="SMART" id="SM00387">
    <property type="entry name" value="HATPase_c"/>
    <property type="match status" value="1"/>
</dbReference>
<feature type="transmembrane region" description="Helical" evidence="19">
    <location>
        <begin position="20"/>
        <end position="42"/>
    </location>
</feature>
<keyword evidence="5" id="KW-1003">Cell membrane</keyword>
<feature type="modified residue" description="4-aspartylphosphate" evidence="17">
    <location>
        <position position="768"/>
    </location>
</feature>
<accession>A0A1J1LL15</accession>
<dbReference type="Gene3D" id="3.30.450.20">
    <property type="entry name" value="PAS domain"/>
    <property type="match status" value="1"/>
</dbReference>
<dbReference type="Pfam" id="PF00512">
    <property type="entry name" value="HisKA"/>
    <property type="match status" value="1"/>
</dbReference>
<dbReference type="InterPro" id="IPR003594">
    <property type="entry name" value="HATPase_dom"/>
</dbReference>
<keyword evidence="18" id="KW-0175">Coiled coil</keyword>
<dbReference type="GO" id="GO:0005886">
    <property type="term" value="C:plasma membrane"/>
    <property type="evidence" value="ECO:0007669"/>
    <property type="project" value="UniProtKB-SubCell"/>
</dbReference>
<evidence type="ECO:0000256" key="9">
    <source>
        <dbReference type="ARBA" id="ARBA00022741"/>
    </source>
</evidence>
<dbReference type="Gene3D" id="1.10.287.130">
    <property type="match status" value="1"/>
</dbReference>
<feature type="domain" description="HAMP" evidence="22">
    <location>
        <begin position="375"/>
        <end position="427"/>
    </location>
</feature>
<evidence type="ECO:0000313" key="24">
    <source>
        <dbReference type="Proteomes" id="UP000184315"/>
    </source>
</evidence>
<dbReference type="CDD" id="cd06225">
    <property type="entry name" value="HAMP"/>
    <property type="match status" value="1"/>
</dbReference>
<dbReference type="InterPro" id="IPR003660">
    <property type="entry name" value="HAMP_dom"/>
</dbReference>
<dbReference type="Pfam" id="PF02743">
    <property type="entry name" value="dCache_1"/>
    <property type="match status" value="1"/>
</dbReference>
<dbReference type="SUPFAM" id="SSF47384">
    <property type="entry name" value="Homodimeric domain of signal transducing histidine kinase"/>
    <property type="match status" value="1"/>
</dbReference>
<keyword evidence="9" id="KW-0547">Nucleotide-binding</keyword>
<keyword evidence="23" id="KW-0378">Hydrolase</keyword>
<dbReference type="PROSITE" id="PS50885">
    <property type="entry name" value="HAMP"/>
    <property type="match status" value="1"/>
</dbReference>
<dbReference type="InterPro" id="IPR011006">
    <property type="entry name" value="CheY-like_superfamily"/>
</dbReference>
<evidence type="ECO:0000256" key="6">
    <source>
        <dbReference type="ARBA" id="ARBA00022553"/>
    </source>
</evidence>
<dbReference type="InterPro" id="IPR004358">
    <property type="entry name" value="Sig_transdc_His_kin-like_C"/>
</dbReference>
<dbReference type="CDD" id="cd17546">
    <property type="entry name" value="REC_hyHK_CKI1_RcsC-like"/>
    <property type="match status" value="1"/>
</dbReference>
<dbReference type="InterPro" id="IPR036097">
    <property type="entry name" value="HisK_dim/P_sf"/>
</dbReference>
<keyword evidence="11" id="KW-0067">ATP-binding</keyword>
<dbReference type="FunFam" id="3.30.565.10:FF:000010">
    <property type="entry name" value="Sensor histidine kinase RcsC"/>
    <property type="match status" value="1"/>
</dbReference>
<dbReference type="Pfam" id="PF02518">
    <property type="entry name" value="HATPase_c"/>
    <property type="match status" value="1"/>
</dbReference>
<keyword evidence="8 19" id="KW-0812">Transmembrane</keyword>
<evidence type="ECO:0000256" key="15">
    <source>
        <dbReference type="ARBA" id="ARBA00023306"/>
    </source>
</evidence>
<keyword evidence="13" id="KW-0902">Two-component regulatory system</keyword>
<dbReference type="SMART" id="SM00304">
    <property type="entry name" value="HAMP"/>
    <property type="match status" value="1"/>
</dbReference>
<evidence type="ECO:0000256" key="1">
    <source>
        <dbReference type="ARBA" id="ARBA00000085"/>
    </source>
</evidence>
<dbReference type="PROSITE" id="PS50109">
    <property type="entry name" value="HIS_KIN"/>
    <property type="match status" value="1"/>
</dbReference>
<evidence type="ECO:0000256" key="3">
    <source>
        <dbReference type="ARBA" id="ARBA00006402"/>
    </source>
</evidence>
<evidence type="ECO:0000256" key="7">
    <source>
        <dbReference type="ARBA" id="ARBA00022679"/>
    </source>
</evidence>
<dbReference type="Pfam" id="PF00672">
    <property type="entry name" value="HAMP"/>
    <property type="match status" value="1"/>
</dbReference>
<evidence type="ECO:0000256" key="17">
    <source>
        <dbReference type="PROSITE-ProRule" id="PRU00169"/>
    </source>
</evidence>
<proteinExistence type="inferred from homology"/>
<dbReference type="EC" id="2.7.13.3" evidence="4"/>
<evidence type="ECO:0000256" key="13">
    <source>
        <dbReference type="ARBA" id="ARBA00023012"/>
    </source>
</evidence>
<feature type="domain" description="Histidine kinase" evidence="20">
    <location>
        <begin position="467"/>
        <end position="692"/>
    </location>
</feature>
<evidence type="ECO:0000259" key="22">
    <source>
        <dbReference type="PROSITE" id="PS50885"/>
    </source>
</evidence>
<feature type="domain" description="Response regulatory" evidence="21">
    <location>
        <begin position="719"/>
        <end position="835"/>
    </location>
</feature>
<dbReference type="EMBL" id="CZDF01000156">
    <property type="protein sequence ID" value="CUR33261.1"/>
    <property type="molecule type" value="Genomic_DNA"/>
</dbReference>
<evidence type="ECO:0000256" key="2">
    <source>
        <dbReference type="ARBA" id="ARBA00004651"/>
    </source>
</evidence>
<dbReference type="SMART" id="SM00388">
    <property type="entry name" value="HisKA"/>
    <property type="match status" value="1"/>
</dbReference>
<dbReference type="GO" id="GO:0000155">
    <property type="term" value="F:phosphorelay sensor kinase activity"/>
    <property type="evidence" value="ECO:0007669"/>
    <property type="project" value="InterPro"/>
</dbReference>
<dbReference type="Gene3D" id="3.40.50.2300">
    <property type="match status" value="1"/>
</dbReference>
<dbReference type="CDD" id="cd12913">
    <property type="entry name" value="PDC1_MCP_like"/>
    <property type="match status" value="1"/>
</dbReference>
<dbReference type="InterPro" id="IPR033479">
    <property type="entry name" value="dCache_1"/>
</dbReference>
<dbReference type="FunFam" id="1.10.287.130:FF:000038">
    <property type="entry name" value="Sensory transduction histidine kinase"/>
    <property type="match status" value="1"/>
</dbReference>
<dbReference type="SUPFAM" id="SSF52172">
    <property type="entry name" value="CheY-like"/>
    <property type="match status" value="1"/>
</dbReference>
<evidence type="ECO:0000256" key="11">
    <source>
        <dbReference type="ARBA" id="ARBA00022840"/>
    </source>
</evidence>
<feature type="transmembrane region" description="Helical" evidence="19">
    <location>
        <begin position="355"/>
        <end position="378"/>
    </location>
</feature>
<evidence type="ECO:0000256" key="4">
    <source>
        <dbReference type="ARBA" id="ARBA00012438"/>
    </source>
</evidence>
<dbReference type="AlphaFoldDB" id="A0A1J1LL15"/>
<comment type="subcellular location">
    <subcellularLocation>
        <location evidence="2">Cell membrane</location>
        <topology evidence="2">Multi-pass membrane protein</topology>
    </subcellularLocation>
</comment>
<evidence type="ECO:0000256" key="16">
    <source>
        <dbReference type="ARBA" id="ARBA00074306"/>
    </source>
</evidence>
<evidence type="ECO:0000256" key="14">
    <source>
        <dbReference type="ARBA" id="ARBA00023136"/>
    </source>
</evidence>
<dbReference type="Gene3D" id="6.10.340.10">
    <property type="match status" value="1"/>
</dbReference>
<dbReference type="PANTHER" id="PTHR43047">
    <property type="entry name" value="TWO-COMPONENT HISTIDINE PROTEIN KINASE"/>
    <property type="match status" value="1"/>
</dbReference>
<reference evidence="24" key="1">
    <citation type="submission" date="2015-10" db="EMBL/GenBank/DDBJ databases">
        <authorList>
            <person name="Regsiter A."/>
            <person name="william w."/>
        </authorList>
    </citation>
    <scope>NUCLEOTIDE SEQUENCE [LARGE SCALE GENOMIC DNA]</scope>
</reference>
<dbReference type="CDD" id="cd00082">
    <property type="entry name" value="HisKA"/>
    <property type="match status" value="1"/>
</dbReference>
<dbReference type="Proteomes" id="UP000184315">
    <property type="component" value="Unassembled WGS sequence"/>
</dbReference>
<evidence type="ECO:0000259" key="21">
    <source>
        <dbReference type="PROSITE" id="PS50110"/>
    </source>
</evidence>
<comment type="similarity">
    <text evidence="3">In the N-terminal section; belongs to the phytochrome family.</text>
</comment>
<dbReference type="STRING" id="671072.PL9214500508"/>
<name>A0A1J1LL15_9CYAN</name>
<keyword evidence="7" id="KW-0808">Transferase</keyword>
<dbReference type="CDD" id="cd16922">
    <property type="entry name" value="HATPase_EvgS-ArcB-TorS-like"/>
    <property type="match status" value="1"/>
</dbReference>
<dbReference type="InterPro" id="IPR036890">
    <property type="entry name" value="HATPase_C_sf"/>
</dbReference>
<dbReference type="PROSITE" id="PS50110">
    <property type="entry name" value="RESPONSE_REGULATORY"/>
    <property type="match status" value="1"/>
</dbReference>
<dbReference type="PRINTS" id="PR00344">
    <property type="entry name" value="BCTRLSENSOR"/>
</dbReference>
<evidence type="ECO:0000256" key="12">
    <source>
        <dbReference type="ARBA" id="ARBA00022989"/>
    </source>
</evidence>
<evidence type="ECO:0000256" key="10">
    <source>
        <dbReference type="ARBA" id="ARBA00022777"/>
    </source>
</evidence>
<comment type="catalytic activity">
    <reaction evidence="1">
        <text>ATP + protein L-histidine = ADP + protein N-phospho-L-histidine.</text>
        <dbReference type="EC" id="2.7.13.3"/>
    </reaction>
</comment>
<dbReference type="InterPro" id="IPR003661">
    <property type="entry name" value="HisK_dim/P_dom"/>
</dbReference>
<organism evidence="23 24">
    <name type="scientific">Planktothrix tepida PCC 9214</name>
    <dbReference type="NCBI Taxonomy" id="671072"/>
    <lineage>
        <taxon>Bacteria</taxon>
        <taxon>Bacillati</taxon>
        <taxon>Cyanobacteriota</taxon>
        <taxon>Cyanophyceae</taxon>
        <taxon>Oscillatoriophycideae</taxon>
        <taxon>Oscillatoriales</taxon>
        <taxon>Microcoleaceae</taxon>
        <taxon>Planktothrix</taxon>
    </lineage>
</organism>
<dbReference type="SUPFAM" id="SSF55874">
    <property type="entry name" value="ATPase domain of HSP90 chaperone/DNA topoisomerase II/histidine kinase"/>
    <property type="match status" value="1"/>
</dbReference>
<sequence length="932" mass="105661">MPSFLSRYLVKVCCKIPLRYVLVVPFSVLIFSSVGLVSWLSFRNGQKVVNDLANQLQHEISDRLKQHLNTYLSVPVSINQLNAQAIQLGLLDLDNFKTTGQYFWQQLQIFPNVGYISFGSSTGEFIGAGRYPEGYYEISETSRKYTQGKSLSYKTDSQGNRIKPAYDIADTYNFKAESWYADPVKVGHAVWSDIYNWEGYPQYISISYSQPIYSQNKKLIGVLSVDQQLSQISNFLQHIKISSSGKTFILERNELLVASSSTTKSYRLVKGEAQRIKGTEIEDPLICLTTQHVLKYFTHLTQIKQPQNFSFNQAGEKFFVQVNPWQDQLGLDWLIVVVVPESDFMQQIHQNTRNTILLSIVALLMATLMGLVTSRWILVPLMSLKEVAIAFSQGDFYQKIDLSRSDELGVLAKTFHQMAQQLRDYLIRLEETNQSLEQRVEERTIELKHAKDIAEVANRAKSEFLARMSHELRTPLNAILGFTGILNHHHSLNMEQKEYIQIISRSGEHLLSLINDVLDMAKIESGHISLSPSSFNLYHLLNLIQQMLQLKAESKGLDLMINLEKDVPQYIKTDEKKLRQILINLLGNAIKFTDYGSVSLRVKKGCNSQFNSSPEITLNFEIEDTGVGIEATHLESIFEAFIQTEAGQKALEGTGLGLSISRQFIQLMGGEINVKSTVGKGTIFYFNIQAKLTEELDSYQSNILNKPVIGIVNLTQPYRILIADDRWENRQVLRKILEPIGFEVQEAKNGEEAINIALNWLPQLILMDMNMPVINGYIATQSIQSQSSQQPPIIIAVTASVFEEEKSKILAVGCQDCLHKPVQAAMLLEKIAHYLEIQYQYQENQDHILQPESLSELTLNASDLNNISLDIIAQLNQGAVQLDDRLIFEAIEQIAIHHHELSEILTRLVNNFRYDIIANATAILLPQPFSSV</sequence>
<evidence type="ECO:0000256" key="5">
    <source>
        <dbReference type="ARBA" id="ARBA00022475"/>
    </source>
</evidence>
<evidence type="ECO:0000313" key="23">
    <source>
        <dbReference type="EMBL" id="CUR33261.1"/>
    </source>
</evidence>
<dbReference type="Pfam" id="PF00072">
    <property type="entry name" value="Response_reg"/>
    <property type="match status" value="1"/>
</dbReference>
<keyword evidence="10 23" id="KW-0418">Kinase</keyword>
<keyword evidence="14 19" id="KW-0472">Membrane</keyword>
<evidence type="ECO:0000259" key="20">
    <source>
        <dbReference type="PROSITE" id="PS50109"/>
    </source>
</evidence>
<protein>
    <recommendedName>
        <fullName evidence="16">Circadian input-output histidine kinase CikA</fullName>
        <ecNumber evidence="4">2.7.13.3</ecNumber>
    </recommendedName>
</protein>